<protein>
    <submittedName>
        <fullName evidence="2">Uncharacterized protein</fullName>
    </submittedName>
</protein>
<keyword evidence="1" id="KW-1133">Transmembrane helix</keyword>
<evidence type="ECO:0000313" key="3">
    <source>
        <dbReference type="Proteomes" id="UP000822688"/>
    </source>
</evidence>
<feature type="transmembrane region" description="Helical" evidence="1">
    <location>
        <begin position="457"/>
        <end position="478"/>
    </location>
</feature>
<evidence type="ECO:0000256" key="1">
    <source>
        <dbReference type="SAM" id="Phobius"/>
    </source>
</evidence>
<keyword evidence="1" id="KW-0812">Transmembrane</keyword>
<evidence type="ECO:0000313" key="2">
    <source>
        <dbReference type="EMBL" id="KAG0591875.1"/>
    </source>
</evidence>
<proteinExistence type="predicted"/>
<comment type="caution">
    <text evidence="2">The sequence shown here is derived from an EMBL/GenBank/DDBJ whole genome shotgun (WGS) entry which is preliminary data.</text>
</comment>
<reference evidence="2" key="1">
    <citation type="submission" date="2020-06" db="EMBL/GenBank/DDBJ databases">
        <title>WGS assembly of Ceratodon purpureus strain R40.</title>
        <authorList>
            <person name="Carey S.B."/>
            <person name="Jenkins J."/>
            <person name="Shu S."/>
            <person name="Lovell J.T."/>
            <person name="Sreedasyam A."/>
            <person name="Maumus F."/>
            <person name="Tiley G.P."/>
            <person name="Fernandez-Pozo N."/>
            <person name="Barry K."/>
            <person name="Chen C."/>
            <person name="Wang M."/>
            <person name="Lipzen A."/>
            <person name="Daum C."/>
            <person name="Saski C.A."/>
            <person name="Payton A.C."/>
            <person name="Mcbreen J.C."/>
            <person name="Conrad R.E."/>
            <person name="Kollar L.M."/>
            <person name="Olsson S."/>
            <person name="Huttunen S."/>
            <person name="Landis J.B."/>
            <person name="Wickett N.J."/>
            <person name="Johnson M.G."/>
            <person name="Rensing S.A."/>
            <person name="Grimwood J."/>
            <person name="Schmutz J."/>
            <person name="Mcdaniel S.F."/>
        </authorList>
    </citation>
    <scope>NUCLEOTIDE SEQUENCE</scope>
    <source>
        <strain evidence="2">R40</strain>
    </source>
</reference>
<dbReference type="InterPro" id="IPR004158">
    <property type="entry name" value="DUF247_pln"/>
</dbReference>
<dbReference type="AlphaFoldDB" id="A0A8T0J8P9"/>
<organism evidence="2 3">
    <name type="scientific">Ceratodon purpureus</name>
    <name type="common">Fire moss</name>
    <name type="synonym">Dicranum purpureum</name>
    <dbReference type="NCBI Taxonomy" id="3225"/>
    <lineage>
        <taxon>Eukaryota</taxon>
        <taxon>Viridiplantae</taxon>
        <taxon>Streptophyta</taxon>
        <taxon>Embryophyta</taxon>
        <taxon>Bryophyta</taxon>
        <taxon>Bryophytina</taxon>
        <taxon>Bryopsida</taxon>
        <taxon>Dicranidae</taxon>
        <taxon>Pseudoditrichales</taxon>
        <taxon>Ditrichaceae</taxon>
        <taxon>Ceratodon</taxon>
    </lineage>
</organism>
<dbReference type="Proteomes" id="UP000822688">
    <property type="component" value="Chromosome 1"/>
</dbReference>
<sequence>MAEGLIELVQQLRFGVPYLSLDIVDTHTEWTVCEVPAHLRTKYPANFQNKGLEFGLHRRTLTKSPTEVFKFDIARILHSKLAPRKSSWDQFARDVVGDVNRARCAYSGSSARFSDADVYSLLALDALFLVFLFKYISCGEFFLKEFEVLTGKLREILLLIDKTDFFLIDNQVPMYLLQSAIRQLCEIDEDTFEKRKDDPKFQLELKVEDELEIILNEAVLNLNPFTIPEDTSGSFCFQKNVQNSRDLLHQHLIKTYPVVPLVKSLINCQHLLDCLYTVICGHSLPFSIDEGMESSRLALESIPSATRLEAVGIRSMGMAPTLRDVKLSGTGYLMSAKLQLPKVTIYDYSESAFHNLALHEQFKSEGKCGDLRCYLQCMASLCIDASDLQILNEEGVINNHTGNDALAGLWDRTLKGVFTPFPSSTWVRCYRKIHQHRKTRLKRWRCEIWDLFFAKPWTLVSVIAGLILLILTALQTYYTVNPP</sequence>
<keyword evidence="1" id="KW-0472">Membrane</keyword>
<name>A0A8T0J8P9_CERPU</name>
<gene>
    <name evidence="2" type="ORF">KC19_1G208400</name>
</gene>
<dbReference type="PANTHER" id="PTHR31170">
    <property type="entry name" value="BNAC04G53230D PROTEIN"/>
    <property type="match status" value="1"/>
</dbReference>
<accession>A0A8T0J8P9</accession>
<dbReference type="EMBL" id="CM026421">
    <property type="protein sequence ID" value="KAG0591875.1"/>
    <property type="molecule type" value="Genomic_DNA"/>
</dbReference>
<keyword evidence="3" id="KW-1185">Reference proteome</keyword>
<dbReference type="Pfam" id="PF03140">
    <property type="entry name" value="DUF247"/>
    <property type="match status" value="1"/>
</dbReference>
<dbReference type="PANTHER" id="PTHR31170:SF25">
    <property type="entry name" value="BNAA09G04570D PROTEIN"/>
    <property type="match status" value="1"/>
</dbReference>